<keyword evidence="11 12" id="KW-0804">Transcription</keyword>
<dbReference type="InterPro" id="IPR006295">
    <property type="entry name" value="DNA_primase_DnaG"/>
</dbReference>
<dbReference type="PANTHER" id="PTHR30313">
    <property type="entry name" value="DNA PRIMASE"/>
    <property type="match status" value="1"/>
</dbReference>
<dbReference type="GO" id="GO:0000428">
    <property type="term" value="C:DNA-directed RNA polymerase complex"/>
    <property type="evidence" value="ECO:0007669"/>
    <property type="project" value="UniProtKB-KW"/>
</dbReference>
<dbReference type="EMBL" id="AP014610">
    <property type="protein sequence ID" value="BBA17776.1"/>
    <property type="molecule type" value="Genomic_DNA"/>
</dbReference>
<keyword evidence="1 12" id="KW-0240">DNA-directed RNA polymerase</keyword>
<comment type="caution">
    <text evidence="12">Lacks conserved residue(s) required for the propagation of feature annotation.</text>
</comment>
<keyword evidence="8 13" id="KW-0862">Zinc</keyword>
<gene>
    <name evidence="12 15" type="primary">dnaG</name>
    <name evidence="15" type="ORF">CPU2_273</name>
</gene>
<evidence type="ECO:0000256" key="13">
    <source>
        <dbReference type="PIRNR" id="PIRNR002811"/>
    </source>
</evidence>
<dbReference type="Pfam" id="PF01807">
    <property type="entry name" value="Zn_ribbon_DnaG"/>
    <property type="match status" value="1"/>
</dbReference>
<evidence type="ECO:0000256" key="12">
    <source>
        <dbReference type="HAMAP-Rule" id="MF_00974"/>
    </source>
</evidence>
<dbReference type="GO" id="GO:0008270">
    <property type="term" value="F:zinc ion binding"/>
    <property type="evidence" value="ECO:0007669"/>
    <property type="project" value="UniProtKB-KW"/>
</dbReference>
<keyword evidence="6 13" id="KW-0479">Metal-binding</keyword>
<evidence type="ECO:0000256" key="10">
    <source>
        <dbReference type="ARBA" id="ARBA00023125"/>
    </source>
</evidence>
<dbReference type="GO" id="GO:0005737">
    <property type="term" value="C:cytoplasm"/>
    <property type="evidence" value="ECO:0007669"/>
    <property type="project" value="TreeGrafter"/>
</dbReference>
<dbReference type="SMART" id="SM00493">
    <property type="entry name" value="TOPRIM"/>
    <property type="match status" value="1"/>
</dbReference>
<evidence type="ECO:0000256" key="3">
    <source>
        <dbReference type="ARBA" id="ARBA00022679"/>
    </source>
</evidence>
<evidence type="ECO:0000256" key="2">
    <source>
        <dbReference type="ARBA" id="ARBA00022515"/>
    </source>
</evidence>
<dbReference type="SUPFAM" id="SSF56731">
    <property type="entry name" value="DNA primase core"/>
    <property type="match status" value="1"/>
</dbReference>
<evidence type="ECO:0000259" key="14">
    <source>
        <dbReference type="PROSITE" id="PS50880"/>
    </source>
</evidence>
<dbReference type="InterPro" id="IPR037068">
    <property type="entry name" value="DNA_primase_core_N_sf"/>
</dbReference>
<dbReference type="PANTHER" id="PTHR30313:SF2">
    <property type="entry name" value="DNA PRIMASE"/>
    <property type="match status" value="1"/>
</dbReference>
<dbReference type="InterPro" id="IPR036977">
    <property type="entry name" value="DNA_primase_Znf_CHC2"/>
</dbReference>
<comment type="subunit">
    <text evidence="12">Monomer. Interacts with DnaB.</text>
</comment>
<dbReference type="CDD" id="cd03364">
    <property type="entry name" value="TOPRIM_DnaG_primases"/>
    <property type="match status" value="1"/>
</dbReference>
<dbReference type="AlphaFoldDB" id="A0AAD1CM73"/>
<dbReference type="Proteomes" id="UP000262607">
    <property type="component" value="Chromosome"/>
</dbReference>
<dbReference type="PROSITE" id="PS50880">
    <property type="entry name" value="TOPRIM"/>
    <property type="match status" value="1"/>
</dbReference>
<dbReference type="SUPFAM" id="SSF57783">
    <property type="entry name" value="Zinc beta-ribbon"/>
    <property type="match status" value="1"/>
</dbReference>
<keyword evidence="9" id="KW-0460">Magnesium</keyword>
<keyword evidence="7" id="KW-0863">Zinc-finger</keyword>
<dbReference type="InterPro" id="IPR034151">
    <property type="entry name" value="TOPRIM_DnaG_bac"/>
</dbReference>
<dbReference type="InterPro" id="IPR006171">
    <property type="entry name" value="TOPRIM_dom"/>
</dbReference>
<dbReference type="Gene3D" id="3.90.980.10">
    <property type="entry name" value="DNA primase, catalytic core, N-terminal domain"/>
    <property type="match status" value="1"/>
</dbReference>
<keyword evidence="4 12" id="KW-0548">Nucleotidyltransferase</keyword>
<evidence type="ECO:0000256" key="1">
    <source>
        <dbReference type="ARBA" id="ARBA00022478"/>
    </source>
</evidence>
<keyword evidence="10 12" id="KW-0238">DNA-binding</keyword>
<dbReference type="EC" id="2.7.7.101" evidence="12"/>
<evidence type="ECO:0000256" key="7">
    <source>
        <dbReference type="ARBA" id="ARBA00022771"/>
    </source>
</evidence>
<evidence type="ECO:0000256" key="5">
    <source>
        <dbReference type="ARBA" id="ARBA00022705"/>
    </source>
</evidence>
<dbReference type="GO" id="GO:0003899">
    <property type="term" value="F:DNA-directed RNA polymerase activity"/>
    <property type="evidence" value="ECO:0007669"/>
    <property type="project" value="UniProtKB-UniRule"/>
</dbReference>
<dbReference type="Pfam" id="PF08275">
    <property type="entry name" value="DNAG_N"/>
    <property type="match status" value="1"/>
</dbReference>
<accession>A0AAD1CM73</accession>
<dbReference type="GO" id="GO:0006269">
    <property type="term" value="P:DNA replication, synthesis of primer"/>
    <property type="evidence" value="ECO:0007669"/>
    <property type="project" value="UniProtKB-UniRule"/>
</dbReference>
<dbReference type="InterPro" id="IPR030846">
    <property type="entry name" value="DnaG_bac"/>
</dbReference>
<dbReference type="RefSeq" id="WP_110548729.1">
    <property type="nucleotide sequence ID" value="NZ_AP014610.1"/>
</dbReference>
<organism evidence="15 16">
    <name type="scientific">Blattabacterium punctulatus CPU2</name>
    <dbReference type="NCBI Taxonomy" id="1457032"/>
    <lineage>
        <taxon>Bacteria</taxon>
        <taxon>Pseudomonadati</taxon>
        <taxon>Bacteroidota</taxon>
        <taxon>Flavobacteriia</taxon>
        <taxon>Flavobacteriales</taxon>
        <taxon>Blattabacteriaceae</taxon>
        <taxon>Blattabacterium</taxon>
    </lineage>
</organism>
<comment type="catalytic activity">
    <reaction evidence="12">
        <text>ssDNA + n NTP = ssDNA/pppN(pN)n-1 hybrid + (n-1) diphosphate.</text>
        <dbReference type="EC" id="2.7.7.101"/>
    </reaction>
</comment>
<evidence type="ECO:0000256" key="9">
    <source>
        <dbReference type="ARBA" id="ARBA00022842"/>
    </source>
</evidence>
<comment type="similarity">
    <text evidence="12 13">Belongs to the DnaG primase family.</text>
</comment>
<dbReference type="NCBIfam" id="TIGR01391">
    <property type="entry name" value="dnaG"/>
    <property type="match status" value="1"/>
</dbReference>
<keyword evidence="3 12" id="KW-0808">Transferase</keyword>
<feature type="domain" description="Toprim" evidence="14">
    <location>
        <begin position="261"/>
        <end position="342"/>
    </location>
</feature>
<reference evidence="15 16" key="1">
    <citation type="submission" date="2014-06" db="EMBL/GenBank/DDBJ databases">
        <title>Genome sequence of the intracellular symbiont Blattabacterium cuenoti, strain CPU2 from the wood feeding cockroach Cryptocercus punctulatus.</title>
        <authorList>
            <person name="Kinjo Y."/>
            <person name="Ohkuma M."/>
            <person name="Tokuda G."/>
        </authorList>
    </citation>
    <scope>NUCLEOTIDE SEQUENCE [LARGE SCALE GENOMIC DNA]</scope>
    <source>
        <strain evidence="15 16">CPU2</strain>
    </source>
</reference>
<dbReference type="GO" id="GO:1990077">
    <property type="term" value="C:primosome complex"/>
    <property type="evidence" value="ECO:0007669"/>
    <property type="project" value="UniProtKB-KW"/>
</dbReference>
<dbReference type="Gene3D" id="3.40.1360.10">
    <property type="match status" value="1"/>
</dbReference>
<dbReference type="GeneID" id="66556797"/>
<dbReference type="Gene3D" id="3.90.580.10">
    <property type="entry name" value="Zinc finger, CHC2-type domain"/>
    <property type="match status" value="1"/>
</dbReference>
<evidence type="ECO:0000313" key="16">
    <source>
        <dbReference type="Proteomes" id="UP000262607"/>
    </source>
</evidence>
<dbReference type="SMART" id="SM00400">
    <property type="entry name" value="ZnF_CHCC"/>
    <property type="match status" value="1"/>
</dbReference>
<dbReference type="InterPro" id="IPR050219">
    <property type="entry name" value="DnaG_primase"/>
</dbReference>
<proteinExistence type="inferred from homology"/>
<dbReference type="GO" id="GO:0003677">
    <property type="term" value="F:DNA binding"/>
    <property type="evidence" value="ECO:0007669"/>
    <property type="project" value="UniProtKB-KW"/>
</dbReference>
<evidence type="ECO:0000256" key="6">
    <source>
        <dbReference type="ARBA" id="ARBA00022723"/>
    </source>
</evidence>
<dbReference type="PIRSF" id="PIRSF002811">
    <property type="entry name" value="DnaG"/>
    <property type="match status" value="1"/>
</dbReference>
<comment type="function">
    <text evidence="12 13">RNA polymerase that catalyzes the synthesis of short RNA molecules used as primers for DNA polymerase during DNA replication.</text>
</comment>
<comment type="cofactor">
    <cofactor evidence="13">
        <name>Zn(2+)</name>
        <dbReference type="ChEBI" id="CHEBI:29105"/>
    </cofactor>
    <text evidence="13">Binds 1 zinc ion per monomer.</text>
</comment>
<keyword evidence="5 12" id="KW-0235">DNA replication</keyword>
<evidence type="ECO:0000256" key="8">
    <source>
        <dbReference type="ARBA" id="ARBA00022833"/>
    </source>
</evidence>
<dbReference type="HAMAP" id="MF_00974">
    <property type="entry name" value="DNA_primase_DnaG"/>
    <property type="match status" value="1"/>
</dbReference>
<sequence>MISKETIKRIFSTSCIEEVIGDFVFLKKSGLNYRGLSPFSNEKTPSLIVSPTKKIWKDFSSGKGGNIITFLMEYEKFSYVESLYYLAKKYNIKIHESEKNTDFRKIYHEKYGILYLIQNYAKFFFIKQLHSTKEGQAKGLNYLIKKRGFDMKTIHQFELGYAHSSWILFTETALKKGFKIRDLKKSGLTRFKKFNNFDCFRERVIFPIHDLSGWVIGFGGRTINSYSRTTKYLNSSENDIFQKSKILYGLFQAKKTILRENLCYLVEGYADVLSLHQSGIKNVVSSSGTSLTIDQILLIKKFTRNIVLFYDGDRSGIQASLRGINMLLEQKMNLRILLTHNGEDPDTISKKYSYSQLKYFLEKKSYNFVSFKQKMFEKFCQDDPIKKSFLVLNILKSISKVSNLIQRELYIEVASKNLKIRKEILISELERISNKKIYKKNSTISISSEKTQKNILLIIEEKLIQLIVNYGDKEIKIEGSKTTVSEKIFQTFQFHNFRFSLDSHQKIFDQICLQKNSIKKWKFLYHTNTKSYSLSKWDKKGIEVSSKEENIDRYLIDLLLRYKSQYFLKLIQNEISNFRKNIKIEDKKDLLKKIMNLTSLKNELNKKLHRYV</sequence>
<protein>
    <recommendedName>
        <fullName evidence="12 13">DNA primase</fullName>
        <ecNumber evidence="12">2.7.7.101</ecNumber>
    </recommendedName>
</protein>
<keyword evidence="2 12" id="KW-0639">Primosome</keyword>
<dbReference type="Pfam" id="PF13155">
    <property type="entry name" value="Toprim_2"/>
    <property type="match status" value="1"/>
</dbReference>
<evidence type="ECO:0000256" key="4">
    <source>
        <dbReference type="ARBA" id="ARBA00022695"/>
    </source>
</evidence>
<evidence type="ECO:0000313" key="15">
    <source>
        <dbReference type="EMBL" id="BBA17776.1"/>
    </source>
</evidence>
<dbReference type="InterPro" id="IPR002694">
    <property type="entry name" value="Znf_CHC2"/>
</dbReference>
<evidence type="ECO:0000256" key="11">
    <source>
        <dbReference type="ARBA" id="ARBA00023163"/>
    </source>
</evidence>
<dbReference type="InterPro" id="IPR013264">
    <property type="entry name" value="DNAG_N"/>
</dbReference>
<name>A0AAD1CM73_9FLAO</name>